<protein>
    <submittedName>
        <fullName evidence="6">Patatin</fullName>
    </submittedName>
</protein>
<feature type="active site" description="Nucleophile" evidence="4">
    <location>
        <position position="38"/>
    </location>
</feature>
<dbReference type="GO" id="GO:0016042">
    <property type="term" value="P:lipid catabolic process"/>
    <property type="evidence" value="ECO:0007669"/>
    <property type="project" value="UniProtKB-UniRule"/>
</dbReference>
<dbReference type="GO" id="GO:0016787">
    <property type="term" value="F:hydrolase activity"/>
    <property type="evidence" value="ECO:0007669"/>
    <property type="project" value="UniProtKB-UniRule"/>
</dbReference>
<dbReference type="Pfam" id="PF01734">
    <property type="entry name" value="Patatin"/>
    <property type="match status" value="1"/>
</dbReference>
<evidence type="ECO:0000256" key="1">
    <source>
        <dbReference type="ARBA" id="ARBA00022801"/>
    </source>
</evidence>
<evidence type="ECO:0000313" key="6">
    <source>
        <dbReference type="EMBL" id="TRW15043.1"/>
    </source>
</evidence>
<dbReference type="AlphaFoldDB" id="A0A552U9Z3"/>
<feature type="short sequence motif" description="GXSXG" evidence="4">
    <location>
        <begin position="36"/>
        <end position="40"/>
    </location>
</feature>
<dbReference type="PROSITE" id="PS51635">
    <property type="entry name" value="PNPLA"/>
    <property type="match status" value="1"/>
</dbReference>
<dbReference type="RefSeq" id="WP_144335212.1">
    <property type="nucleotide sequence ID" value="NZ_VJWA01000002.1"/>
</dbReference>
<proteinExistence type="predicted"/>
<feature type="short sequence motif" description="DGA/G" evidence="4">
    <location>
        <begin position="152"/>
        <end position="154"/>
    </location>
</feature>
<sequence length="265" mass="27742">MRLALALGGGAGLGWTHIGVMRELHARGVTIDAVSGTSIGALAAVCVAANRLGVLEDLARSANLRAVVKYLDIDVRRGSVLGGRTVAKQLREHFGHDRLEDLFIPCAVVAADIVSGSEIAMTRGSIVEAVRASIAIPGVFPPVRRDGMVLIDGGVMTPVPVAAVRALSDAPVLAVNLQGDYLRRAAIGLPPGKRIMTPLRVGRAGLSLMMAQLARQGLTLDPPDFELAPAIGHVDVRNFTRAHELIEIGAASVVENWAAIAALND</sequence>
<keyword evidence="1 4" id="KW-0378">Hydrolase</keyword>
<dbReference type="PANTHER" id="PTHR14226">
    <property type="entry name" value="NEUROPATHY TARGET ESTERASE/SWISS CHEESE D.MELANOGASTER"/>
    <property type="match status" value="1"/>
</dbReference>
<dbReference type="SUPFAM" id="SSF52151">
    <property type="entry name" value="FabD/lysophospholipase-like"/>
    <property type="match status" value="1"/>
</dbReference>
<keyword evidence="2 4" id="KW-0442">Lipid degradation</keyword>
<evidence type="ECO:0000256" key="3">
    <source>
        <dbReference type="ARBA" id="ARBA00023098"/>
    </source>
</evidence>
<keyword evidence="7" id="KW-1185">Reference proteome</keyword>
<dbReference type="PANTHER" id="PTHR14226:SF76">
    <property type="entry name" value="NTE FAMILY PROTEIN RSSA"/>
    <property type="match status" value="1"/>
</dbReference>
<dbReference type="InterPro" id="IPR002641">
    <property type="entry name" value="PNPLA_dom"/>
</dbReference>
<gene>
    <name evidence="6" type="ORF">FMM06_15435</name>
</gene>
<dbReference type="Gene3D" id="3.40.1090.10">
    <property type="entry name" value="Cytosolic phospholipase A2 catalytic domain"/>
    <property type="match status" value="2"/>
</dbReference>
<evidence type="ECO:0000256" key="2">
    <source>
        <dbReference type="ARBA" id="ARBA00022963"/>
    </source>
</evidence>
<dbReference type="EMBL" id="VJWA01000002">
    <property type="protein sequence ID" value="TRW15043.1"/>
    <property type="molecule type" value="Genomic_DNA"/>
</dbReference>
<evidence type="ECO:0000259" key="5">
    <source>
        <dbReference type="PROSITE" id="PS51635"/>
    </source>
</evidence>
<name>A0A552U9Z3_9SPHN</name>
<dbReference type="InterPro" id="IPR050301">
    <property type="entry name" value="NTE"/>
</dbReference>
<dbReference type="InterPro" id="IPR016035">
    <property type="entry name" value="Acyl_Trfase/lysoPLipase"/>
</dbReference>
<comment type="caution">
    <text evidence="4">Lacks conserved residue(s) required for the propagation of feature annotation.</text>
</comment>
<accession>A0A552U9Z3</accession>
<evidence type="ECO:0000313" key="7">
    <source>
        <dbReference type="Proteomes" id="UP000317894"/>
    </source>
</evidence>
<keyword evidence="3 4" id="KW-0443">Lipid metabolism</keyword>
<dbReference type="Proteomes" id="UP000317894">
    <property type="component" value="Unassembled WGS sequence"/>
</dbReference>
<evidence type="ECO:0000256" key="4">
    <source>
        <dbReference type="PROSITE-ProRule" id="PRU01161"/>
    </source>
</evidence>
<feature type="active site" description="Proton acceptor" evidence="4">
    <location>
        <position position="152"/>
    </location>
</feature>
<organism evidence="6 7">
    <name type="scientific">Glacieibacterium frigidum</name>
    <dbReference type="NCBI Taxonomy" id="2593303"/>
    <lineage>
        <taxon>Bacteria</taxon>
        <taxon>Pseudomonadati</taxon>
        <taxon>Pseudomonadota</taxon>
        <taxon>Alphaproteobacteria</taxon>
        <taxon>Sphingomonadales</taxon>
        <taxon>Sphingosinicellaceae</taxon>
        <taxon>Glacieibacterium</taxon>
    </lineage>
</organism>
<reference evidence="6 7" key="1">
    <citation type="submission" date="2019-07" db="EMBL/GenBank/DDBJ databases">
        <title>Novel species isolated from glacier.</title>
        <authorList>
            <person name="Liu Q."/>
            <person name="Xin Y.-H."/>
        </authorList>
    </citation>
    <scope>NUCLEOTIDE SEQUENCE [LARGE SCALE GENOMIC DNA]</scope>
    <source>
        <strain evidence="6 7">LB1R16</strain>
    </source>
</reference>
<dbReference type="OrthoDB" id="5290098at2"/>
<feature type="domain" description="PNPLA" evidence="5">
    <location>
        <begin position="5"/>
        <end position="165"/>
    </location>
</feature>
<comment type="caution">
    <text evidence="6">The sequence shown here is derived from an EMBL/GenBank/DDBJ whole genome shotgun (WGS) entry which is preliminary data.</text>
</comment>